<feature type="domain" description="Tyr recombinase" evidence="3">
    <location>
        <begin position="41"/>
        <end position="261"/>
    </location>
</feature>
<accession>A0ABW1Z290</accession>
<dbReference type="SUPFAM" id="SSF56349">
    <property type="entry name" value="DNA breaking-rejoining enzymes"/>
    <property type="match status" value="1"/>
</dbReference>
<name>A0ABW1Z290_9RHOB</name>
<reference evidence="5" key="1">
    <citation type="journal article" date="2019" name="Int. J. Syst. Evol. Microbiol.">
        <title>The Global Catalogue of Microorganisms (GCM) 10K type strain sequencing project: providing services to taxonomists for standard genome sequencing and annotation.</title>
        <authorList>
            <consortium name="The Broad Institute Genomics Platform"/>
            <consortium name="The Broad Institute Genome Sequencing Center for Infectious Disease"/>
            <person name="Wu L."/>
            <person name="Ma J."/>
        </authorList>
    </citation>
    <scope>NUCLEOTIDE SEQUENCE [LARGE SCALE GENOMIC DNA]</scope>
    <source>
        <strain evidence="5">NBRC 111368</strain>
    </source>
</reference>
<sequence>MEQRRERLSPGRSTTGRRQNVYALGSISQQVVGNLRKTIGSRMQQATPDEVSQFAVFFSSLHRNDLWPKNKDRALRNELLIKLLLQTGGRVSELLAIKDTDLVTGKQMVQFARRHNDPDDPRKNNPTLKTYDRQLRLSRETWELLMEWLDVQDELTAHNPQAFLFVNLTRDPRYAGQPMSRMAVDQMIREVCVAAGIKPFGAHQLRHLYVRELAKLAREQGWTNEEWRKAATYLLGWSLTSKMPALYLGEAANQEADLQMKQLWTERGLEVE</sequence>
<dbReference type="Proteomes" id="UP001596403">
    <property type="component" value="Unassembled WGS sequence"/>
</dbReference>
<comment type="caution">
    <text evidence="4">The sequence shown here is derived from an EMBL/GenBank/DDBJ whole genome shotgun (WGS) entry which is preliminary data.</text>
</comment>
<dbReference type="Pfam" id="PF00589">
    <property type="entry name" value="Phage_integrase"/>
    <property type="match status" value="1"/>
</dbReference>
<evidence type="ECO:0000256" key="1">
    <source>
        <dbReference type="ARBA" id="ARBA00022908"/>
    </source>
</evidence>
<dbReference type="PROSITE" id="PS51898">
    <property type="entry name" value="TYR_RECOMBINASE"/>
    <property type="match status" value="1"/>
</dbReference>
<proteinExistence type="predicted"/>
<keyword evidence="1" id="KW-0229">DNA integration</keyword>
<keyword evidence="5" id="KW-1185">Reference proteome</keyword>
<protein>
    <submittedName>
        <fullName evidence="4">Tyrosine-type recombinase/integrase</fullName>
    </submittedName>
</protein>
<dbReference type="InterPro" id="IPR050090">
    <property type="entry name" value="Tyrosine_recombinase_XerCD"/>
</dbReference>
<dbReference type="EMBL" id="JBHSWA010000001">
    <property type="protein sequence ID" value="MFC6642218.1"/>
    <property type="molecule type" value="Genomic_DNA"/>
</dbReference>
<dbReference type="PANTHER" id="PTHR30349">
    <property type="entry name" value="PHAGE INTEGRASE-RELATED"/>
    <property type="match status" value="1"/>
</dbReference>
<dbReference type="InterPro" id="IPR013762">
    <property type="entry name" value="Integrase-like_cat_sf"/>
</dbReference>
<dbReference type="RefSeq" id="WP_386282299.1">
    <property type="nucleotide sequence ID" value="NZ_JBHSWA010000001.1"/>
</dbReference>
<evidence type="ECO:0000313" key="4">
    <source>
        <dbReference type="EMBL" id="MFC6642218.1"/>
    </source>
</evidence>
<dbReference type="CDD" id="cd00397">
    <property type="entry name" value="DNA_BRE_C"/>
    <property type="match status" value="1"/>
</dbReference>
<evidence type="ECO:0000256" key="2">
    <source>
        <dbReference type="ARBA" id="ARBA00023172"/>
    </source>
</evidence>
<dbReference type="InterPro" id="IPR002104">
    <property type="entry name" value="Integrase_catalytic"/>
</dbReference>
<dbReference type="Gene3D" id="1.10.443.10">
    <property type="entry name" value="Intergrase catalytic core"/>
    <property type="match status" value="1"/>
</dbReference>
<organism evidence="4 5">
    <name type="scientific">Sulfitobacter profundi</name>
    <dbReference type="NCBI Taxonomy" id="2679961"/>
    <lineage>
        <taxon>Bacteria</taxon>
        <taxon>Pseudomonadati</taxon>
        <taxon>Pseudomonadota</taxon>
        <taxon>Alphaproteobacteria</taxon>
        <taxon>Rhodobacterales</taxon>
        <taxon>Roseobacteraceae</taxon>
        <taxon>Sulfitobacter</taxon>
    </lineage>
</organism>
<evidence type="ECO:0000313" key="5">
    <source>
        <dbReference type="Proteomes" id="UP001596403"/>
    </source>
</evidence>
<evidence type="ECO:0000259" key="3">
    <source>
        <dbReference type="PROSITE" id="PS51898"/>
    </source>
</evidence>
<keyword evidence="2" id="KW-0233">DNA recombination</keyword>
<dbReference type="InterPro" id="IPR011010">
    <property type="entry name" value="DNA_brk_join_enz"/>
</dbReference>
<gene>
    <name evidence="4" type="ORF">ACFQAU_11400</name>
</gene>